<protein>
    <submittedName>
        <fullName evidence="2">Uncharacterized protein</fullName>
    </submittedName>
</protein>
<dbReference type="InterPro" id="IPR004158">
    <property type="entry name" value="DUF247_pln"/>
</dbReference>
<keyword evidence="1" id="KW-0472">Membrane</keyword>
<feature type="transmembrane region" description="Helical" evidence="1">
    <location>
        <begin position="476"/>
        <end position="499"/>
    </location>
</feature>
<sequence>MTTDHDSIFSSNTSEQRWVDQMVKIFEKDLIIEIDKPPCVFKVPKSISDAKPEAYSPMLVGLGPYHRWRPHLYNMERQKLAVANQLLNKDQLQNLWPLVIDRVRELEPIIRSFYDTHLEHESETISWMLSLDSLYFINFLKTYPQLTNGGQNVELVRDLFLLENQIPAFLLKEIRRAIDLNDDLSNEFLVMCKAHSPLKLCEQNEILFHTTTTCVHLLACMYSLILNNRGIFEYDKLEFAEMSWDKMRILGHNIYKEGPVHITFEVVKTVGSLGIGGPAVQMSLDFIQRVPWNRIFALFRRHDQDEKESSSNVEEIRVPSVTQLCEIAKVKFKVTKGGIRDLKFEEEGDDRTFHLPVITINKDSEVILRNLVAYEAATATPGSTLELAEYVDFMCGIVDTPKDVALLREAKIIEGPLSDEEIGHLFNGISKTTGIQTEKKSNLDLAVEKANEIFDNTRKVKLFRFFKKINLASKKFLPVFLTIILLALLTLQAFCQIYGCSSRWFGKR</sequence>
<accession>A0ABD3AM64</accession>
<keyword evidence="3" id="KW-1185">Reference proteome</keyword>
<dbReference type="EMBL" id="JBJUIK010000003">
    <property type="protein sequence ID" value="KAL3532252.1"/>
    <property type="molecule type" value="Genomic_DNA"/>
</dbReference>
<proteinExistence type="predicted"/>
<reference evidence="2 3" key="1">
    <citation type="submission" date="2024-11" db="EMBL/GenBank/DDBJ databases">
        <title>A near-complete genome assembly of Cinchona calisaya.</title>
        <authorList>
            <person name="Lian D.C."/>
            <person name="Zhao X.W."/>
            <person name="Wei L."/>
        </authorList>
    </citation>
    <scope>NUCLEOTIDE SEQUENCE [LARGE SCALE GENOMIC DNA]</scope>
    <source>
        <tissue evidence="2">Nenye</tissue>
    </source>
</reference>
<dbReference type="PANTHER" id="PTHR31549">
    <property type="entry name" value="PROTEIN, PUTATIVE (DUF247)-RELATED-RELATED"/>
    <property type="match status" value="1"/>
</dbReference>
<keyword evidence="1" id="KW-1133">Transmembrane helix</keyword>
<gene>
    <name evidence="2" type="ORF">ACH5RR_005773</name>
</gene>
<keyword evidence="1" id="KW-0812">Transmembrane</keyword>
<comment type="caution">
    <text evidence="2">The sequence shown here is derived from an EMBL/GenBank/DDBJ whole genome shotgun (WGS) entry which is preliminary data.</text>
</comment>
<evidence type="ECO:0000313" key="3">
    <source>
        <dbReference type="Proteomes" id="UP001630127"/>
    </source>
</evidence>
<name>A0ABD3AM64_9GENT</name>
<dbReference type="Pfam" id="PF03140">
    <property type="entry name" value="DUF247"/>
    <property type="match status" value="1"/>
</dbReference>
<dbReference type="PANTHER" id="PTHR31549:SF289">
    <property type="match status" value="1"/>
</dbReference>
<evidence type="ECO:0000313" key="2">
    <source>
        <dbReference type="EMBL" id="KAL3532252.1"/>
    </source>
</evidence>
<dbReference type="Proteomes" id="UP001630127">
    <property type="component" value="Unassembled WGS sequence"/>
</dbReference>
<evidence type="ECO:0000256" key="1">
    <source>
        <dbReference type="SAM" id="Phobius"/>
    </source>
</evidence>
<dbReference type="AlphaFoldDB" id="A0ABD3AM64"/>
<organism evidence="2 3">
    <name type="scientific">Cinchona calisaya</name>
    <dbReference type="NCBI Taxonomy" id="153742"/>
    <lineage>
        <taxon>Eukaryota</taxon>
        <taxon>Viridiplantae</taxon>
        <taxon>Streptophyta</taxon>
        <taxon>Embryophyta</taxon>
        <taxon>Tracheophyta</taxon>
        <taxon>Spermatophyta</taxon>
        <taxon>Magnoliopsida</taxon>
        <taxon>eudicotyledons</taxon>
        <taxon>Gunneridae</taxon>
        <taxon>Pentapetalae</taxon>
        <taxon>asterids</taxon>
        <taxon>lamiids</taxon>
        <taxon>Gentianales</taxon>
        <taxon>Rubiaceae</taxon>
        <taxon>Cinchonoideae</taxon>
        <taxon>Cinchoneae</taxon>
        <taxon>Cinchona</taxon>
    </lineage>
</organism>